<dbReference type="Pfam" id="PF01471">
    <property type="entry name" value="PG_binding_1"/>
    <property type="match status" value="1"/>
</dbReference>
<evidence type="ECO:0000313" key="2">
    <source>
        <dbReference type="EMBL" id="GAA2691637.1"/>
    </source>
</evidence>
<dbReference type="EMBL" id="BAAATE010000034">
    <property type="protein sequence ID" value="GAA2691637.1"/>
    <property type="molecule type" value="Genomic_DNA"/>
</dbReference>
<reference evidence="2 3" key="1">
    <citation type="journal article" date="2019" name="Int. J. Syst. Evol. Microbiol.">
        <title>The Global Catalogue of Microorganisms (GCM) 10K type strain sequencing project: providing services to taxonomists for standard genome sequencing and annotation.</title>
        <authorList>
            <consortium name="The Broad Institute Genomics Platform"/>
            <consortium name="The Broad Institute Genome Sequencing Center for Infectious Disease"/>
            <person name="Wu L."/>
            <person name="Ma J."/>
        </authorList>
    </citation>
    <scope>NUCLEOTIDE SEQUENCE [LARGE SCALE GENOMIC DNA]</scope>
    <source>
        <strain evidence="2 3">JCM 6835</strain>
    </source>
</reference>
<organism evidence="2 3">
    <name type="scientific">Nonomuraea recticatena</name>
    <dbReference type="NCBI Taxonomy" id="46178"/>
    <lineage>
        <taxon>Bacteria</taxon>
        <taxon>Bacillati</taxon>
        <taxon>Actinomycetota</taxon>
        <taxon>Actinomycetes</taxon>
        <taxon>Streptosporangiales</taxon>
        <taxon>Streptosporangiaceae</taxon>
        <taxon>Nonomuraea</taxon>
    </lineage>
</organism>
<sequence>MATSAPATWSRTLVYVKSRQVMRGPDVAAWQARLRELGYQVAVDGRYEPTTAEATRRFQADRGLLVTGTVDKTTARTAGEL</sequence>
<dbReference type="SUPFAM" id="SSF47090">
    <property type="entry name" value="PGBD-like"/>
    <property type="match status" value="1"/>
</dbReference>
<feature type="domain" description="Peptidoglycan binding-like" evidence="1">
    <location>
        <begin position="23"/>
        <end position="75"/>
    </location>
</feature>
<evidence type="ECO:0000259" key="1">
    <source>
        <dbReference type="Pfam" id="PF01471"/>
    </source>
</evidence>
<protein>
    <recommendedName>
        <fullName evidence="1">Peptidoglycan binding-like domain-containing protein</fullName>
    </recommendedName>
</protein>
<dbReference type="Proteomes" id="UP001501666">
    <property type="component" value="Unassembled WGS sequence"/>
</dbReference>
<dbReference type="Gene3D" id="1.10.101.10">
    <property type="entry name" value="PGBD-like superfamily/PGBD"/>
    <property type="match status" value="1"/>
</dbReference>
<comment type="caution">
    <text evidence="2">The sequence shown here is derived from an EMBL/GenBank/DDBJ whole genome shotgun (WGS) entry which is preliminary data.</text>
</comment>
<gene>
    <name evidence="2" type="ORF">GCM10010412_082000</name>
</gene>
<evidence type="ECO:0000313" key="3">
    <source>
        <dbReference type="Proteomes" id="UP001501666"/>
    </source>
</evidence>
<keyword evidence="3" id="KW-1185">Reference proteome</keyword>
<dbReference type="RefSeq" id="WP_346154400.1">
    <property type="nucleotide sequence ID" value="NZ_BAAATE010000034.1"/>
</dbReference>
<name>A0ABN3T2B2_9ACTN</name>
<accession>A0ABN3T2B2</accession>
<dbReference type="InterPro" id="IPR002477">
    <property type="entry name" value="Peptidoglycan-bd-like"/>
</dbReference>
<dbReference type="InterPro" id="IPR036365">
    <property type="entry name" value="PGBD-like_sf"/>
</dbReference>
<proteinExistence type="predicted"/>
<dbReference type="InterPro" id="IPR036366">
    <property type="entry name" value="PGBDSf"/>
</dbReference>